<evidence type="ECO:0000256" key="7">
    <source>
        <dbReference type="ARBA" id="ARBA00023136"/>
    </source>
</evidence>
<reference evidence="10" key="1">
    <citation type="submission" date="2025-08" db="UniProtKB">
        <authorList>
            <consortium name="RefSeq"/>
        </authorList>
    </citation>
    <scope>IDENTIFICATION</scope>
    <source>
        <tissue evidence="10">Tentacle</tissue>
    </source>
</reference>
<name>A0A6P8H8L0_ACTTE</name>
<dbReference type="FunCoup" id="A0A6P8H8L0">
    <property type="interactions" value="406"/>
</dbReference>
<keyword evidence="3" id="KW-0337">GPI-anchor biosynthesis</keyword>
<comment type="pathway">
    <text evidence="2">Glycolipid biosynthesis; glycosylphosphatidylinositol-anchor biosynthesis.</text>
</comment>
<accession>A0A6P8H8L0</accession>
<evidence type="ECO:0000256" key="5">
    <source>
        <dbReference type="ARBA" id="ARBA00022824"/>
    </source>
</evidence>
<keyword evidence="4 8" id="KW-0812">Transmembrane</keyword>
<evidence type="ECO:0000256" key="6">
    <source>
        <dbReference type="ARBA" id="ARBA00022989"/>
    </source>
</evidence>
<evidence type="ECO:0000313" key="10">
    <source>
        <dbReference type="RefSeq" id="XP_031549097.1"/>
    </source>
</evidence>
<evidence type="ECO:0000256" key="4">
    <source>
        <dbReference type="ARBA" id="ARBA00022692"/>
    </source>
</evidence>
<evidence type="ECO:0000256" key="2">
    <source>
        <dbReference type="ARBA" id="ARBA00004687"/>
    </source>
</evidence>
<sequence length="214" mass="23717">MVDKHEGTVAKDIAIISIIQLTITTISSLFANYLLTSVSFVSSPTLSFKIFVVVYSILSLCILMSKTKTRWSLVQLAKLPFIVGSCTLIFYVIAVLYGAPFLSKTDETMMLGLVMAVLCFLPPCCILGANLDVLYRIFISNWLECTAESYFQCCMTLTVFGAWLGAFPIPLDWDRPWQVWPIPCVIGGMLGNTLGVFISGIIFYCTSKTGRKDL</sequence>
<evidence type="ECO:0000256" key="1">
    <source>
        <dbReference type="ARBA" id="ARBA00004477"/>
    </source>
</evidence>
<keyword evidence="5" id="KW-0256">Endoplasmic reticulum</keyword>
<dbReference type="InParanoid" id="A0A6P8H8L0"/>
<dbReference type="OrthoDB" id="17366at2759"/>
<keyword evidence="6 8" id="KW-1133">Transmembrane helix</keyword>
<keyword evidence="7 8" id="KW-0472">Membrane</keyword>
<dbReference type="GeneID" id="116286668"/>
<keyword evidence="9" id="KW-1185">Reference proteome</keyword>
<dbReference type="GO" id="GO:0005789">
    <property type="term" value="C:endoplasmic reticulum membrane"/>
    <property type="evidence" value="ECO:0007669"/>
    <property type="project" value="UniProtKB-SubCell"/>
</dbReference>
<dbReference type="GO" id="GO:0006506">
    <property type="term" value="P:GPI anchor biosynthetic process"/>
    <property type="evidence" value="ECO:0007669"/>
    <property type="project" value="UniProtKB-UniPathway"/>
</dbReference>
<proteinExistence type="predicted"/>
<evidence type="ECO:0000313" key="9">
    <source>
        <dbReference type="Proteomes" id="UP000515163"/>
    </source>
</evidence>
<dbReference type="KEGG" id="aten:116286668"/>
<feature type="transmembrane region" description="Helical" evidence="8">
    <location>
        <begin position="76"/>
        <end position="97"/>
    </location>
</feature>
<dbReference type="InterPro" id="IPR009580">
    <property type="entry name" value="GPI_biosynthesis_protein_Pig-F"/>
</dbReference>
<feature type="transmembrane region" description="Helical" evidence="8">
    <location>
        <begin position="177"/>
        <end position="205"/>
    </location>
</feature>
<organism evidence="9 10">
    <name type="scientific">Actinia tenebrosa</name>
    <name type="common">Australian red waratah sea anemone</name>
    <dbReference type="NCBI Taxonomy" id="6105"/>
    <lineage>
        <taxon>Eukaryota</taxon>
        <taxon>Metazoa</taxon>
        <taxon>Cnidaria</taxon>
        <taxon>Anthozoa</taxon>
        <taxon>Hexacorallia</taxon>
        <taxon>Actiniaria</taxon>
        <taxon>Actiniidae</taxon>
        <taxon>Actinia</taxon>
    </lineage>
</organism>
<evidence type="ECO:0000256" key="8">
    <source>
        <dbReference type="SAM" id="Phobius"/>
    </source>
</evidence>
<feature type="transmembrane region" description="Helical" evidence="8">
    <location>
        <begin position="12"/>
        <end position="34"/>
    </location>
</feature>
<dbReference type="AlphaFoldDB" id="A0A6P8H8L0"/>
<gene>
    <name evidence="10" type="primary">LOC116286668</name>
</gene>
<dbReference type="Proteomes" id="UP000515163">
    <property type="component" value="Unplaced"/>
</dbReference>
<feature type="transmembrane region" description="Helical" evidence="8">
    <location>
        <begin position="46"/>
        <end position="64"/>
    </location>
</feature>
<feature type="transmembrane region" description="Helical" evidence="8">
    <location>
        <begin position="150"/>
        <end position="171"/>
    </location>
</feature>
<feature type="transmembrane region" description="Helical" evidence="8">
    <location>
        <begin position="109"/>
        <end position="129"/>
    </location>
</feature>
<dbReference type="Pfam" id="PF06699">
    <property type="entry name" value="PIG-F"/>
    <property type="match status" value="1"/>
</dbReference>
<comment type="subcellular location">
    <subcellularLocation>
        <location evidence="1">Endoplasmic reticulum membrane</location>
        <topology evidence="1">Multi-pass membrane protein</topology>
    </subcellularLocation>
</comment>
<protein>
    <submittedName>
        <fullName evidence="10">Phosphatidylinositol-glycan biosynthesis class F protein-like</fullName>
    </submittedName>
</protein>
<dbReference type="UniPathway" id="UPA00196"/>
<evidence type="ECO:0000256" key="3">
    <source>
        <dbReference type="ARBA" id="ARBA00022502"/>
    </source>
</evidence>
<dbReference type="RefSeq" id="XP_031549097.1">
    <property type="nucleotide sequence ID" value="XM_031693237.1"/>
</dbReference>